<dbReference type="eggNOG" id="COG0457">
    <property type="taxonomic scope" value="Bacteria"/>
</dbReference>
<organism evidence="3 4">
    <name type="scientific">Marivirga tractuosa (strain ATCC 23168 / DSM 4126 / NBRC 15989 / NCIMB 1408 / VKM B-1430 / H-43)</name>
    <name type="common">Microscilla tractuosa</name>
    <name type="synonym">Flexibacter tractuosus</name>
    <dbReference type="NCBI Taxonomy" id="643867"/>
    <lineage>
        <taxon>Bacteria</taxon>
        <taxon>Pseudomonadati</taxon>
        <taxon>Bacteroidota</taxon>
        <taxon>Cytophagia</taxon>
        <taxon>Cytophagales</taxon>
        <taxon>Marivirgaceae</taxon>
        <taxon>Marivirga</taxon>
    </lineage>
</organism>
<dbReference type="KEGG" id="mtt:Ftrac_3266"/>
<dbReference type="OrthoDB" id="1114497at2"/>
<gene>
    <name evidence="3" type="ordered locus">Ftrac_3266</name>
</gene>
<dbReference type="PROSITE" id="PS50005">
    <property type="entry name" value="TPR"/>
    <property type="match status" value="1"/>
</dbReference>
<dbReference type="AlphaFoldDB" id="E4TW22"/>
<evidence type="ECO:0000256" key="1">
    <source>
        <dbReference type="PROSITE-ProRule" id="PRU00339"/>
    </source>
</evidence>
<dbReference type="HOGENOM" id="CLU_949042_0_0_10"/>
<dbReference type="Gene3D" id="1.25.40.10">
    <property type="entry name" value="Tetratricopeptide repeat domain"/>
    <property type="match status" value="1"/>
</dbReference>
<keyword evidence="4" id="KW-1185">Reference proteome</keyword>
<dbReference type="RefSeq" id="WP_013455382.1">
    <property type="nucleotide sequence ID" value="NC_014759.1"/>
</dbReference>
<evidence type="ECO:0000313" key="4">
    <source>
        <dbReference type="Proteomes" id="UP000008720"/>
    </source>
</evidence>
<dbReference type="SMART" id="SM00028">
    <property type="entry name" value="TPR"/>
    <property type="match status" value="2"/>
</dbReference>
<feature type="repeat" description="TPR" evidence="1">
    <location>
        <begin position="59"/>
        <end position="92"/>
    </location>
</feature>
<proteinExistence type="predicted"/>
<reference evidence="3 4" key="1">
    <citation type="journal article" date="2011" name="Stand. Genomic Sci.">
        <title>Complete genome sequence of Marivirga tractuosa type strain (H-43).</title>
        <authorList>
            <person name="Pagani I."/>
            <person name="Chertkov O."/>
            <person name="Lapidus A."/>
            <person name="Lucas S."/>
            <person name="Del Rio T.G."/>
            <person name="Tice H."/>
            <person name="Copeland A."/>
            <person name="Cheng J.F."/>
            <person name="Nolan M."/>
            <person name="Saunders E."/>
            <person name="Pitluck S."/>
            <person name="Held B."/>
            <person name="Goodwin L."/>
            <person name="Liolios K."/>
            <person name="Ovchinikova G."/>
            <person name="Ivanova N."/>
            <person name="Mavromatis K."/>
            <person name="Pati A."/>
            <person name="Chen A."/>
            <person name="Palaniappan K."/>
            <person name="Land M."/>
            <person name="Hauser L."/>
            <person name="Jeffries C.D."/>
            <person name="Detter J.C."/>
            <person name="Han C."/>
            <person name="Tapia R."/>
            <person name="Ngatchou-Djao O.D."/>
            <person name="Rohde M."/>
            <person name="Goker M."/>
            <person name="Spring S."/>
            <person name="Sikorski J."/>
            <person name="Woyke T."/>
            <person name="Bristow J."/>
            <person name="Eisen J.A."/>
            <person name="Markowitz V."/>
            <person name="Hugenholtz P."/>
            <person name="Klenk H.P."/>
            <person name="Kyrpides N.C."/>
        </authorList>
    </citation>
    <scope>NUCLEOTIDE SEQUENCE [LARGE SCALE GENOMIC DNA]</scope>
    <source>
        <strain evidence="4">ATCC 23168 / DSM 4126 / NBRC 15989 / NCIMB 1408 / VKM B-1430 / H-43</strain>
    </source>
</reference>
<feature type="chain" id="PRO_5003189802" evidence="2">
    <location>
        <begin position="19"/>
        <end position="281"/>
    </location>
</feature>
<evidence type="ECO:0000313" key="3">
    <source>
        <dbReference type="EMBL" id="ADR23240.1"/>
    </source>
</evidence>
<dbReference type="Proteomes" id="UP000008720">
    <property type="component" value="Chromosome"/>
</dbReference>
<dbReference type="Pfam" id="PF12895">
    <property type="entry name" value="ANAPC3"/>
    <property type="match status" value="1"/>
</dbReference>
<name>E4TW22_MARTH</name>
<protein>
    <submittedName>
        <fullName evidence="3">Tetratricopeptide TPR_1 repeat-containing protein</fullName>
    </submittedName>
</protein>
<keyword evidence="1" id="KW-0802">TPR repeat</keyword>
<dbReference type="STRING" id="643867.Ftrac_3266"/>
<feature type="signal peptide" evidence="2">
    <location>
        <begin position="1"/>
        <end position="18"/>
    </location>
</feature>
<evidence type="ECO:0000256" key="2">
    <source>
        <dbReference type="SAM" id="SignalP"/>
    </source>
</evidence>
<accession>E4TW22</accession>
<keyword evidence="2" id="KW-0732">Signal</keyword>
<dbReference type="SUPFAM" id="SSF48452">
    <property type="entry name" value="TPR-like"/>
    <property type="match status" value="1"/>
</dbReference>
<dbReference type="InterPro" id="IPR019734">
    <property type="entry name" value="TPR_rpt"/>
</dbReference>
<dbReference type="InterPro" id="IPR011990">
    <property type="entry name" value="TPR-like_helical_dom_sf"/>
</dbReference>
<sequence length="281" mass="32585">MQKILFALLISLALSVQAVSSQTVEETIQFAEEQFQLGNYTNSVLAYERAIYFQENTSSETYFKLANAYFNKGDVERAIRFYDNATFLEKDHNKRNDIIFKKSLAFLSIEQYNQAIIALASVNDFNNPEAGFKKRYFKSVAYFLKEDFDQFEKVFKEYIAEMNLASNQHYNDLELYSQKAAKVKPNLAMWMSVFVPGSGQILYGNWKDGLNSMALTTALVGLYFNYVIEFSLVEGYLVVLPWFQRYHKGGYMKAKQTALNKQEEYRAKAYAEMLKLHPSLF</sequence>
<dbReference type="EMBL" id="CP002349">
    <property type="protein sequence ID" value="ADR23240.1"/>
    <property type="molecule type" value="Genomic_DNA"/>
</dbReference>